<evidence type="ECO:0000313" key="3">
    <source>
        <dbReference type="Proteomes" id="UP001610563"/>
    </source>
</evidence>
<dbReference type="PRINTS" id="PR00081">
    <property type="entry name" value="GDHRDH"/>
</dbReference>
<dbReference type="EMBL" id="JBFTWV010000008">
    <property type="protein sequence ID" value="KAL2799433.1"/>
    <property type="molecule type" value="Genomic_DNA"/>
</dbReference>
<dbReference type="Gene3D" id="3.40.50.720">
    <property type="entry name" value="NAD(P)-binding Rossmann-like Domain"/>
    <property type="match status" value="2"/>
</dbReference>
<reference evidence="2 3" key="1">
    <citation type="submission" date="2024-07" db="EMBL/GenBank/DDBJ databases">
        <title>Section-level genome sequencing and comparative genomics of Aspergillus sections Usti and Cavernicolus.</title>
        <authorList>
            <consortium name="Lawrence Berkeley National Laboratory"/>
            <person name="Nybo J.L."/>
            <person name="Vesth T.C."/>
            <person name="Theobald S."/>
            <person name="Frisvad J.C."/>
            <person name="Larsen T.O."/>
            <person name="Kjaerboelling I."/>
            <person name="Rothschild-Mancinelli K."/>
            <person name="Lyhne E.K."/>
            <person name="Kogle M.E."/>
            <person name="Barry K."/>
            <person name="Clum A."/>
            <person name="Na H."/>
            <person name="Ledsgaard L."/>
            <person name="Lin J."/>
            <person name="Lipzen A."/>
            <person name="Kuo A."/>
            <person name="Riley R."/>
            <person name="Mondo S."/>
            <person name="Labutti K."/>
            <person name="Haridas S."/>
            <person name="Pangalinan J."/>
            <person name="Salamov A.A."/>
            <person name="Simmons B.A."/>
            <person name="Magnuson J.K."/>
            <person name="Chen J."/>
            <person name="Drula E."/>
            <person name="Henrissat B."/>
            <person name="Wiebenga A."/>
            <person name="Lubbers R.J."/>
            <person name="Gomes A.C."/>
            <person name="Makela M.R."/>
            <person name="Stajich J."/>
            <person name="Grigoriev I.V."/>
            <person name="Mortensen U.H."/>
            <person name="De Vries R.P."/>
            <person name="Baker S.E."/>
            <person name="Andersen M.R."/>
        </authorList>
    </citation>
    <scope>NUCLEOTIDE SEQUENCE [LARGE SCALE GENOMIC DNA]</scope>
    <source>
        <strain evidence="2 3">CBS 209.92</strain>
    </source>
</reference>
<accession>A0ABR4GK44</accession>
<dbReference type="PANTHER" id="PTHR42820:SF1">
    <property type="entry name" value="SHORT-CHAIN DEHYDROGENASE_REDUCTASE FAMILY PROTEIN"/>
    <property type="match status" value="1"/>
</dbReference>
<dbReference type="InterPro" id="IPR020904">
    <property type="entry name" value="Sc_DH/Rdtase_CS"/>
</dbReference>
<dbReference type="SUPFAM" id="SSF51735">
    <property type="entry name" value="NAD(P)-binding Rossmann-fold domains"/>
    <property type="match status" value="1"/>
</dbReference>
<proteinExistence type="predicted"/>
<organism evidence="2 3">
    <name type="scientific">Aspergillus keveii</name>
    <dbReference type="NCBI Taxonomy" id="714993"/>
    <lineage>
        <taxon>Eukaryota</taxon>
        <taxon>Fungi</taxon>
        <taxon>Dikarya</taxon>
        <taxon>Ascomycota</taxon>
        <taxon>Pezizomycotina</taxon>
        <taxon>Eurotiomycetes</taxon>
        <taxon>Eurotiomycetidae</taxon>
        <taxon>Eurotiales</taxon>
        <taxon>Aspergillaceae</taxon>
        <taxon>Aspergillus</taxon>
        <taxon>Aspergillus subgen. Nidulantes</taxon>
    </lineage>
</organism>
<dbReference type="Proteomes" id="UP001610563">
    <property type="component" value="Unassembled WGS sequence"/>
</dbReference>
<dbReference type="PROSITE" id="PS00061">
    <property type="entry name" value="ADH_SHORT"/>
    <property type="match status" value="1"/>
</dbReference>
<evidence type="ECO:0000256" key="1">
    <source>
        <dbReference type="ARBA" id="ARBA00022857"/>
    </source>
</evidence>
<sequence>MTITGSCLGGIALVVGFNRGMGPQAAFSITEAGARTVVFADPDEKSAQAAAEDAKLYATNPDFESVHFIVDICDERSVAEMVDFVVDRFGRIDYAVNASGTNTGRNGTRDIGRGAIVNIASANVFVGLSGKGSYAMSKHAAMGLTKMVGMWFNLILLASSLHPL</sequence>
<keyword evidence="1" id="KW-0521">NADP</keyword>
<dbReference type="InterPro" id="IPR036291">
    <property type="entry name" value="NAD(P)-bd_dom_sf"/>
</dbReference>
<name>A0ABR4GK44_9EURO</name>
<protein>
    <submittedName>
        <fullName evidence="2">Uncharacterized protein</fullName>
    </submittedName>
</protein>
<comment type="caution">
    <text evidence="2">The sequence shown here is derived from an EMBL/GenBank/DDBJ whole genome shotgun (WGS) entry which is preliminary data.</text>
</comment>
<keyword evidence="3" id="KW-1185">Reference proteome</keyword>
<dbReference type="PANTHER" id="PTHR42820">
    <property type="entry name" value="SHORT-CHAIN DEHYDROGENASE REDUCTASE"/>
    <property type="match status" value="1"/>
</dbReference>
<dbReference type="InterPro" id="IPR002347">
    <property type="entry name" value="SDR_fam"/>
</dbReference>
<dbReference type="Pfam" id="PF00106">
    <property type="entry name" value="adh_short"/>
    <property type="match status" value="1"/>
</dbReference>
<evidence type="ECO:0000313" key="2">
    <source>
        <dbReference type="EMBL" id="KAL2799433.1"/>
    </source>
</evidence>
<dbReference type="CDD" id="cd05233">
    <property type="entry name" value="SDR_c"/>
    <property type="match status" value="1"/>
</dbReference>
<gene>
    <name evidence="2" type="ORF">BJX66DRAFT_322278</name>
</gene>